<gene>
    <name evidence="2" type="ORF">B296_00027685</name>
</gene>
<dbReference type="AlphaFoldDB" id="A0A426ZEK6"/>
<sequence length="87" mass="9684">MGRHRSRSVSPRRFSRSPPRRKRYDDPRDRFRGGGGGGGGGREYRDRRSSGPSGLLIRNVALDARSLASFTHLLVIGSFRRILCVGS</sequence>
<evidence type="ECO:0000313" key="3">
    <source>
        <dbReference type="Proteomes" id="UP000287651"/>
    </source>
</evidence>
<dbReference type="EMBL" id="AMZH03006998">
    <property type="protein sequence ID" value="RRT62411.1"/>
    <property type="molecule type" value="Genomic_DNA"/>
</dbReference>
<name>A0A426ZEK6_ENSVE</name>
<comment type="caution">
    <text evidence="2">The sequence shown here is derived from an EMBL/GenBank/DDBJ whole genome shotgun (WGS) entry which is preliminary data.</text>
</comment>
<evidence type="ECO:0000256" key="1">
    <source>
        <dbReference type="SAM" id="MobiDB-lite"/>
    </source>
</evidence>
<evidence type="ECO:0008006" key="4">
    <source>
        <dbReference type="Google" id="ProtNLM"/>
    </source>
</evidence>
<feature type="compositionally biased region" description="Basic and acidic residues" evidence="1">
    <location>
        <begin position="23"/>
        <end position="32"/>
    </location>
</feature>
<evidence type="ECO:0000313" key="2">
    <source>
        <dbReference type="EMBL" id="RRT62411.1"/>
    </source>
</evidence>
<organism evidence="2 3">
    <name type="scientific">Ensete ventricosum</name>
    <name type="common">Abyssinian banana</name>
    <name type="synonym">Musa ensete</name>
    <dbReference type="NCBI Taxonomy" id="4639"/>
    <lineage>
        <taxon>Eukaryota</taxon>
        <taxon>Viridiplantae</taxon>
        <taxon>Streptophyta</taxon>
        <taxon>Embryophyta</taxon>
        <taxon>Tracheophyta</taxon>
        <taxon>Spermatophyta</taxon>
        <taxon>Magnoliopsida</taxon>
        <taxon>Liliopsida</taxon>
        <taxon>Zingiberales</taxon>
        <taxon>Musaceae</taxon>
        <taxon>Ensete</taxon>
    </lineage>
</organism>
<proteinExistence type="predicted"/>
<feature type="compositionally biased region" description="Basic residues" evidence="1">
    <location>
        <begin position="13"/>
        <end position="22"/>
    </location>
</feature>
<reference evidence="2 3" key="1">
    <citation type="journal article" date="2014" name="Agronomy (Basel)">
        <title>A Draft Genome Sequence for Ensete ventricosum, the Drought-Tolerant Tree Against Hunger.</title>
        <authorList>
            <person name="Harrison J."/>
            <person name="Moore K.A."/>
            <person name="Paszkiewicz K."/>
            <person name="Jones T."/>
            <person name="Grant M."/>
            <person name="Ambacheew D."/>
            <person name="Muzemil S."/>
            <person name="Studholme D.J."/>
        </authorList>
    </citation>
    <scope>NUCLEOTIDE SEQUENCE [LARGE SCALE GENOMIC DNA]</scope>
</reference>
<dbReference type="Proteomes" id="UP000287651">
    <property type="component" value="Unassembled WGS sequence"/>
</dbReference>
<protein>
    <recommendedName>
        <fullName evidence="4">RRM domain-containing protein</fullName>
    </recommendedName>
</protein>
<feature type="region of interest" description="Disordered" evidence="1">
    <location>
        <begin position="1"/>
        <end position="52"/>
    </location>
</feature>
<accession>A0A426ZEK6</accession>